<dbReference type="Proteomes" id="UP000006591">
    <property type="component" value="Chromosome 6"/>
</dbReference>
<dbReference type="EnsemblPlants" id="ONIVA06G02630.1">
    <property type="protein sequence ID" value="ONIVA06G02630.1"/>
    <property type="gene ID" value="ONIVA06G02630"/>
</dbReference>
<keyword evidence="3" id="KW-1185">Reference proteome</keyword>
<organism evidence="2">
    <name type="scientific">Oryza nivara</name>
    <name type="common">Indian wild rice</name>
    <name type="synonym">Oryza sativa f. spontanea</name>
    <dbReference type="NCBI Taxonomy" id="4536"/>
    <lineage>
        <taxon>Eukaryota</taxon>
        <taxon>Viridiplantae</taxon>
        <taxon>Streptophyta</taxon>
        <taxon>Embryophyta</taxon>
        <taxon>Tracheophyta</taxon>
        <taxon>Spermatophyta</taxon>
        <taxon>Magnoliopsida</taxon>
        <taxon>Liliopsida</taxon>
        <taxon>Poales</taxon>
        <taxon>Poaceae</taxon>
        <taxon>BOP clade</taxon>
        <taxon>Oryzoideae</taxon>
        <taxon>Oryzeae</taxon>
        <taxon>Oryzinae</taxon>
        <taxon>Oryza</taxon>
    </lineage>
</organism>
<reference evidence="2" key="2">
    <citation type="submission" date="2018-04" db="EMBL/GenBank/DDBJ databases">
        <title>OnivRS2 (Oryza nivara Reference Sequence Version 2).</title>
        <authorList>
            <person name="Zhang J."/>
            <person name="Kudrna D."/>
            <person name="Lee S."/>
            <person name="Talag J."/>
            <person name="Rajasekar S."/>
            <person name="Welchert J."/>
            <person name="Hsing Y.-I."/>
            <person name="Wing R.A."/>
        </authorList>
    </citation>
    <scope>NUCLEOTIDE SEQUENCE [LARGE SCALE GENOMIC DNA]</scope>
    <source>
        <strain evidence="2">SL10</strain>
    </source>
</reference>
<protein>
    <recommendedName>
        <fullName evidence="1">Peptidase C1A papain C-terminal domain-containing protein</fullName>
    </recommendedName>
</protein>
<proteinExistence type="predicted"/>
<feature type="domain" description="Peptidase C1A papain C-terminal" evidence="1">
    <location>
        <begin position="57"/>
        <end position="134"/>
    </location>
</feature>
<dbReference type="InterPro" id="IPR000668">
    <property type="entry name" value="Peptidase_C1A_C"/>
</dbReference>
<evidence type="ECO:0000313" key="3">
    <source>
        <dbReference type="Proteomes" id="UP000006591"/>
    </source>
</evidence>
<sequence>MISGELGTEPGGGRGQSRMHVALRVLQEIGIAAEDPGLEGMRYKIYNWKMINKEDVKFKEIAEEIGIKARVMAAGFKISSNFRTTKPGEKNEDGVTRSHCVLVVGFGRREGQEYLVYQISAGIEFGEEGFGRVYLKDVLRMATLNVI</sequence>
<dbReference type="GO" id="GO:0008234">
    <property type="term" value="F:cysteine-type peptidase activity"/>
    <property type="evidence" value="ECO:0007669"/>
    <property type="project" value="InterPro"/>
</dbReference>
<evidence type="ECO:0000313" key="2">
    <source>
        <dbReference type="EnsemblPlants" id="ONIVA06G02630.1"/>
    </source>
</evidence>
<accession>A0A0E0HKI8</accession>
<dbReference type="AlphaFoldDB" id="A0A0E0HKI8"/>
<reference evidence="2" key="1">
    <citation type="submission" date="2015-04" db="UniProtKB">
        <authorList>
            <consortium name="EnsemblPlants"/>
        </authorList>
    </citation>
    <scope>IDENTIFICATION</scope>
    <source>
        <strain evidence="2">SL10</strain>
    </source>
</reference>
<dbReference type="OMA" id="YNWKMIN"/>
<name>A0A0E0HKI8_ORYNI</name>
<dbReference type="Pfam" id="PF00112">
    <property type="entry name" value="Peptidase_C1"/>
    <property type="match status" value="1"/>
</dbReference>
<dbReference type="GO" id="GO:0006508">
    <property type="term" value="P:proteolysis"/>
    <property type="evidence" value="ECO:0007669"/>
    <property type="project" value="InterPro"/>
</dbReference>
<dbReference type="Gramene" id="ONIVA06G02630.1">
    <property type="protein sequence ID" value="ONIVA06G02630.1"/>
    <property type="gene ID" value="ONIVA06G02630"/>
</dbReference>
<dbReference type="InterPro" id="IPR038765">
    <property type="entry name" value="Papain-like_cys_pep_sf"/>
</dbReference>
<dbReference type="HOGENOM" id="CLU_104369_0_0_1"/>
<evidence type="ECO:0000259" key="1">
    <source>
        <dbReference type="Pfam" id="PF00112"/>
    </source>
</evidence>
<dbReference type="Gene3D" id="3.90.70.10">
    <property type="entry name" value="Cysteine proteinases"/>
    <property type="match status" value="1"/>
</dbReference>
<dbReference type="SUPFAM" id="SSF54001">
    <property type="entry name" value="Cysteine proteinases"/>
    <property type="match status" value="1"/>
</dbReference>